<evidence type="ECO:0000313" key="4">
    <source>
        <dbReference type="Proteomes" id="UP000034246"/>
    </source>
</evidence>
<organism evidence="3 4">
    <name type="scientific">Candidatus Woesebacteria bacterium GW2011_GWA1_39_21</name>
    <dbReference type="NCBI Taxonomy" id="1618550"/>
    <lineage>
        <taxon>Bacteria</taxon>
        <taxon>Candidatus Woeseibacteriota</taxon>
    </lineage>
</organism>
<dbReference type="AlphaFoldDB" id="A0A0G0N8T4"/>
<proteinExistence type="predicted"/>
<name>A0A0G0N8T4_9BACT</name>
<sequence>MRHNRLRKQGENTKEKRTKDRLMTFFLVISIILFAGSVTQTSKKIGKVNKEVKDREEQLRNLQSEEKKLEEKYQEVTSNEYMEKQLRNQLNLSKENEITLVLPEDELLRKLVPTDDFETEVDLTPNYKKWARVFGVEL</sequence>
<gene>
    <name evidence="3" type="ORF">UT39_C0002G0039</name>
</gene>
<reference evidence="3 4" key="1">
    <citation type="journal article" date="2015" name="Nature">
        <title>rRNA introns, odd ribosomes, and small enigmatic genomes across a large radiation of phyla.</title>
        <authorList>
            <person name="Brown C.T."/>
            <person name="Hug L.A."/>
            <person name="Thomas B.C."/>
            <person name="Sharon I."/>
            <person name="Castelle C.J."/>
            <person name="Singh A."/>
            <person name="Wilkins M.J."/>
            <person name="Williams K.H."/>
            <person name="Banfield J.F."/>
        </authorList>
    </citation>
    <scope>NUCLEOTIDE SEQUENCE [LARGE SCALE GENOMIC DNA]</scope>
</reference>
<dbReference type="EMBL" id="LBWP01000002">
    <property type="protein sequence ID" value="KKR11858.1"/>
    <property type="molecule type" value="Genomic_DNA"/>
</dbReference>
<keyword evidence="3" id="KW-0132">Cell division</keyword>
<feature type="transmembrane region" description="Helical" evidence="2">
    <location>
        <begin position="21"/>
        <end position="39"/>
    </location>
</feature>
<accession>A0A0G0N8T4</accession>
<keyword evidence="2" id="KW-0812">Transmembrane</keyword>
<keyword evidence="1" id="KW-0175">Coiled coil</keyword>
<comment type="caution">
    <text evidence="3">The sequence shown here is derived from an EMBL/GenBank/DDBJ whole genome shotgun (WGS) entry which is preliminary data.</text>
</comment>
<dbReference type="InterPro" id="IPR007060">
    <property type="entry name" value="FtsL/DivIC"/>
</dbReference>
<protein>
    <submittedName>
        <fullName evidence="3">Cell division protein FtsL</fullName>
    </submittedName>
</protein>
<keyword evidence="2" id="KW-1133">Transmembrane helix</keyword>
<dbReference type="Pfam" id="PF04977">
    <property type="entry name" value="DivIC"/>
    <property type="match status" value="1"/>
</dbReference>
<evidence type="ECO:0000313" key="3">
    <source>
        <dbReference type="EMBL" id="KKR11858.1"/>
    </source>
</evidence>
<keyword evidence="2" id="KW-0472">Membrane</keyword>
<dbReference type="SUPFAM" id="SSF143113">
    <property type="entry name" value="NAP-like"/>
    <property type="match status" value="1"/>
</dbReference>
<keyword evidence="3" id="KW-0131">Cell cycle</keyword>
<dbReference type="Proteomes" id="UP000034246">
    <property type="component" value="Unassembled WGS sequence"/>
</dbReference>
<feature type="coiled-coil region" evidence="1">
    <location>
        <begin position="45"/>
        <end position="79"/>
    </location>
</feature>
<dbReference type="GO" id="GO:0051301">
    <property type="term" value="P:cell division"/>
    <property type="evidence" value="ECO:0007669"/>
    <property type="project" value="UniProtKB-KW"/>
</dbReference>
<evidence type="ECO:0000256" key="2">
    <source>
        <dbReference type="SAM" id="Phobius"/>
    </source>
</evidence>
<dbReference type="InterPro" id="IPR037231">
    <property type="entry name" value="NAP-like_sf"/>
</dbReference>
<evidence type="ECO:0000256" key="1">
    <source>
        <dbReference type="SAM" id="Coils"/>
    </source>
</evidence>